<protein>
    <submittedName>
        <fullName evidence="2">Glycosyltransferase</fullName>
    </submittedName>
</protein>
<proteinExistence type="predicted"/>
<feature type="domain" description="Glycosyltransferase 2-like" evidence="1">
    <location>
        <begin position="33"/>
        <end position="138"/>
    </location>
</feature>
<evidence type="ECO:0000259" key="1">
    <source>
        <dbReference type="Pfam" id="PF00535"/>
    </source>
</evidence>
<reference evidence="2 3" key="1">
    <citation type="submission" date="2018-08" db="EMBL/GenBank/DDBJ databases">
        <title>A genome reference for cultivated species of the human gut microbiota.</title>
        <authorList>
            <person name="Zou Y."/>
            <person name="Xue W."/>
            <person name="Luo G."/>
        </authorList>
    </citation>
    <scope>NUCLEOTIDE SEQUENCE [LARGE SCALE GENOMIC DNA]</scope>
    <source>
        <strain evidence="2 3">TF08-11</strain>
    </source>
</reference>
<dbReference type="SUPFAM" id="SSF53448">
    <property type="entry name" value="Nucleotide-diphospho-sugar transferases"/>
    <property type="match status" value="1"/>
</dbReference>
<evidence type="ECO:0000313" key="3">
    <source>
        <dbReference type="Proteomes" id="UP000260721"/>
    </source>
</evidence>
<evidence type="ECO:0000313" key="2">
    <source>
        <dbReference type="EMBL" id="RGD77463.1"/>
    </source>
</evidence>
<dbReference type="EMBL" id="QUSK01000005">
    <property type="protein sequence ID" value="RGD77463.1"/>
    <property type="molecule type" value="Genomic_DNA"/>
</dbReference>
<gene>
    <name evidence="2" type="ORF">DXC78_02885</name>
</gene>
<dbReference type="InterPro" id="IPR029044">
    <property type="entry name" value="Nucleotide-diphossugar_trans"/>
</dbReference>
<dbReference type="STRING" id="1123313.GCA_000420345_00853"/>
<dbReference type="Pfam" id="PF00535">
    <property type="entry name" value="Glycos_transf_2"/>
    <property type="match status" value="1"/>
</dbReference>
<organism evidence="2 3">
    <name type="scientific">Faecalicoccus pleomorphus</name>
    <dbReference type="NCBI Taxonomy" id="1323"/>
    <lineage>
        <taxon>Bacteria</taxon>
        <taxon>Bacillati</taxon>
        <taxon>Bacillota</taxon>
        <taxon>Erysipelotrichia</taxon>
        <taxon>Erysipelotrichales</taxon>
        <taxon>Erysipelotrichaceae</taxon>
        <taxon>Faecalicoccus</taxon>
    </lineage>
</organism>
<dbReference type="GO" id="GO:0016740">
    <property type="term" value="F:transferase activity"/>
    <property type="evidence" value="ECO:0007669"/>
    <property type="project" value="UniProtKB-KW"/>
</dbReference>
<comment type="caution">
    <text evidence="2">The sequence shown here is derived from an EMBL/GenBank/DDBJ whole genome shotgun (WGS) entry which is preliminary data.</text>
</comment>
<keyword evidence="2" id="KW-0808">Transferase</keyword>
<dbReference type="InterPro" id="IPR001173">
    <property type="entry name" value="Glyco_trans_2-like"/>
</dbReference>
<dbReference type="Proteomes" id="UP000260721">
    <property type="component" value="Unassembled WGS sequence"/>
</dbReference>
<dbReference type="Gene3D" id="3.90.550.10">
    <property type="entry name" value="Spore Coat Polysaccharide Biosynthesis Protein SpsA, Chain A"/>
    <property type="match status" value="1"/>
</dbReference>
<dbReference type="AlphaFoldDB" id="A0A3E3E8G1"/>
<name>A0A3E3E8G1_9FIRM</name>
<sequence>MGEADMRIEYGILVIYNHSIEKSSSYATFKDQLSVIVADNSTNEEIRKRNQKQVEKDGNVYLDMKGNQGLSKAYNQAISLLQEKEQKPCFVMIMDDDTLFENDFLNKATQEMLSVQADVYVPVVKAKEQILSPCTIHRGRVKAIHDLSSITRENITAINSGMIVSLNVYQKIRYNENLFLEYIDHDFIRQLKKHQYSIHILNQQIQQNFSVFENDKTSAKTRFSILKKDLHVFYGKNLSQRFLYRSILWKRKLRAVIQYKDLSIVWKW</sequence>
<accession>A0A3E3E8G1</accession>